<protein>
    <submittedName>
        <fullName evidence="1">Uncharacterized protein</fullName>
    </submittedName>
</protein>
<accession>A0ACC0VA23</accession>
<gene>
    <name evidence="1" type="ORF">N3K66_002103</name>
</gene>
<reference evidence="1" key="1">
    <citation type="submission" date="2022-10" db="EMBL/GenBank/DDBJ databases">
        <title>Complete Genome of Trichothecium roseum strain YXFP-22015, a Plant Pathogen Isolated from Citrus.</title>
        <authorList>
            <person name="Wang Y."/>
            <person name="Zhu L."/>
        </authorList>
    </citation>
    <scope>NUCLEOTIDE SEQUENCE</scope>
    <source>
        <strain evidence="1">YXFP-22015</strain>
    </source>
</reference>
<name>A0ACC0VA23_9HYPO</name>
<evidence type="ECO:0000313" key="1">
    <source>
        <dbReference type="EMBL" id="KAI9902751.1"/>
    </source>
</evidence>
<keyword evidence="2" id="KW-1185">Reference proteome</keyword>
<sequence>MGKSRRNRANAARKDPISKTVKPPSDPELAALRESKILPIVRDLQGSDPKSRSAAARAISAVIQDARCRKLLLREQIVQTILRQTLTDAALESRAAGWGILQTLAHEEEADFCVHLYRQDVLSAISFAAQAVSEKLSSDFEKTPKVEQELVLSIVSSLISLLTALAESQDNILEAVSANAVITDFLLALVSHDRDDGLSSMRADALACVMVLSEDNAALAAKIVGSSPASFGALRAMKDSVSGEGVLACGILHNIFAVVQDEASASSPQDPSMSDAAIIPTLAQTIASITPGQGMANGGGWSSPMEYQQLALEILASIGTSLPGSLGAAGEQPRKAAPGPQQAKGDAGDDDDDMMDQDDAGEEAEGDDDKDATGQGEEGDDDDEMDADEMLADMDMVTGVDEDDDPAATISQTPVLQSLLQTAIPQLNRTAVLAGSDPSTLRLRSLALSALGNICWSVSLLDFSHDSSSALRTACTPALASVWTLVVGPVLSSDTADLELASRVTSLAWALARSLGDQTPLADGQHRKFVALYQATRSAPAPDSASVSDASDPFQSPGVKCVGVLGQLAQTPSLDLNREIGTFLVSLVTSLAQQQQQQQTPVADAVEALNQLFDIYANEEAECDRVFWESGFLASLEGALPGCKTAAKAVDKRTQTELRTRADEALLNLNRFLAYKRKHKPQ</sequence>
<dbReference type="EMBL" id="CM047941">
    <property type="protein sequence ID" value="KAI9902751.1"/>
    <property type="molecule type" value="Genomic_DNA"/>
</dbReference>
<proteinExistence type="predicted"/>
<comment type="caution">
    <text evidence="1">The sequence shown here is derived from an EMBL/GenBank/DDBJ whole genome shotgun (WGS) entry which is preliminary data.</text>
</comment>
<dbReference type="Proteomes" id="UP001163324">
    <property type="component" value="Chromosome 2"/>
</dbReference>
<organism evidence="1 2">
    <name type="scientific">Trichothecium roseum</name>
    <dbReference type="NCBI Taxonomy" id="47278"/>
    <lineage>
        <taxon>Eukaryota</taxon>
        <taxon>Fungi</taxon>
        <taxon>Dikarya</taxon>
        <taxon>Ascomycota</taxon>
        <taxon>Pezizomycotina</taxon>
        <taxon>Sordariomycetes</taxon>
        <taxon>Hypocreomycetidae</taxon>
        <taxon>Hypocreales</taxon>
        <taxon>Hypocreales incertae sedis</taxon>
        <taxon>Trichothecium</taxon>
    </lineage>
</organism>
<evidence type="ECO:0000313" key="2">
    <source>
        <dbReference type="Proteomes" id="UP001163324"/>
    </source>
</evidence>